<comment type="caution">
    <text evidence="2">The sequence shown here is derived from an EMBL/GenBank/DDBJ whole genome shotgun (WGS) entry which is preliminary data.</text>
</comment>
<evidence type="ECO:0000259" key="1">
    <source>
        <dbReference type="Pfam" id="PF14300"/>
    </source>
</evidence>
<evidence type="ECO:0000313" key="2">
    <source>
        <dbReference type="EMBL" id="MBB4014954.1"/>
    </source>
</evidence>
<dbReference type="EMBL" id="JACIET010000007">
    <property type="protein sequence ID" value="MBB4014954.1"/>
    <property type="molecule type" value="Genomic_DNA"/>
</dbReference>
<proteinExistence type="predicted"/>
<dbReference type="InterPro" id="IPR025402">
    <property type="entry name" value="DMP19_C"/>
</dbReference>
<accession>A0A840BQI7</accession>
<reference evidence="2 3" key="1">
    <citation type="submission" date="2020-08" db="EMBL/GenBank/DDBJ databases">
        <title>Genomic Encyclopedia of Type Strains, Phase IV (KMG-IV): sequencing the most valuable type-strain genomes for metagenomic binning, comparative biology and taxonomic classification.</title>
        <authorList>
            <person name="Goeker M."/>
        </authorList>
    </citation>
    <scope>NUCLEOTIDE SEQUENCE [LARGE SCALE GENOMIC DNA]</scope>
    <source>
        <strain evidence="2 3">DSM 106739</strain>
    </source>
</reference>
<dbReference type="RefSeq" id="WP_183638567.1">
    <property type="nucleotide sequence ID" value="NZ_BAABLE010000005.1"/>
</dbReference>
<dbReference type="Pfam" id="PF14300">
    <property type="entry name" value="DMP19"/>
    <property type="match status" value="1"/>
</dbReference>
<keyword evidence="3" id="KW-1185">Reference proteome</keyword>
<dbReference type="Proteomes" id="UP000561045">
    <property type="component" value="Unassembled WGS sequence"/>
</dbReference>
<feature type="domain" description="DNA mimic protein DMP19 C-terminal" evidence="1">
    <location>
        <begin position="45"/>
        <end position="158"/>
    </location>
</feature>
<organism evidence="2 3">
    <name type="scientific">Niveibacterium umoris</name>
    <dbReference type="NCBI Taxonomy" id="1193620"/>
    <lineage>
        <taxon>Bacteria</taxon>
        <taxon>Pseudomonadati</taxon>
        <taxon>Pseudomonadota</taxon>
        <taxon>Betaproteobacteria</taxon>
        <taxon>Rhodocyclales</taxon>
        <taxon>Rhodocyclaceae</taxon>
        <taxon>Niveibacterium</taxon>
    </lineage>
</organism>
<protein>
    <recommendedName>
        <fullName evidence="1">DNA mimic protein DMP19 C-terminal domain-containing protein</fullName>
    </recommendedName>
</protein>
<dbReference type="Gene3D" id="1.20.1420.60">
    <property type="match status" value="1"/>
</dbReference>
<sequence length="167" mass="18739">MASDSLPFYQYSPGATTDELLALEGHFRNDSIVAAFEAALEQKAQLSEQERVVLAVEAVEREVNNGGFLQFFANSSKSHAHFAPSAFRQIAAPLTSAMCEEALQLVTHGAVLSDDELEERVMDPDEVLEERLSEIDKRYYSGPEEPLSEKLFEFIKRNRTNIRANEL</sequence>
<dbReference type="AlphaFoldDB" id="A0A840BQI7"/>
<evidence type="ECO:0000313" key="3">
    <source>
        <dbReference type="Proteomes" id="UP000561045"/>
    </source>
</evidence>
<gene>
    <name evidence="2" type="ORF">GGR36_004322</name>
</gene>
<name>A0A840BQI7_9RHOO</name>